<dbReference type="GeneID" id="95388590"/>
<evidence type="ECO:0000313" key="3">
    <source>
        <dbReference type="EMBL" id="MBB3726213.1"/>
    </source>
</evidence>
<feature type="domain" description="Restriction endonuclease type IV Mrr" evidence="2">
    <location>
        <begin position="86"/>
        <end position="197"/>
    </location>
</feature>
<reference evidence="3 4" key="1">
    <citation type="submission" date="2020-08" db="EMBL/GenBank/DDBJ databases">
        <title>Sequencing the genomes of 1000 actinobacteria strains.</title>
        <authorList>
            <person name="Klenk H.-P."/>
        </authorList>
    </citation>
    <scope>NUCLEOTIDE SEQUENCE [LARGE SCALE GENOMIC DNA]</scope>
    <source>
        <strain evidence="3 4">DSM 44320</strain>
    </source>
</reference>
<sequence>MARRKGRRRQRKGREIDLVLWGGGAVVAVAVARALFGFVGEHWPLFAAAGLVAAVAAVAFPLIRARRVAQRQRQWFADHLELARVDELSGSDFETLTAELLRRDGFRHVRELGRAGDMGVDITAVGPDGRRFAFQCKRYARTVGSPEVRNFLGALAHTFAGHTGVLVTSGRLTRHAMAEASAAKLILVERDQLAGWLRGEVPLELRH</sequence>
<dbReference type="InterPro" id="IPR052906">
    <property type="entry name" value="Type_IV_Methyl-Rstrct_Enzyme"/>
</dbReference>
<dbReference type="RefSeq" id="WP_183645695.1">
    <property type="nucleotide sequence ID" value="NZ_JACIBV010000001.1"/>
</dbReference>
<dbReference type="GO" id="GO:0003677">
    <property type="term" value="F:DNA binding"/>
    <property type="evidence" value="ECO:0007669"/>
    <property type="project" value="InterPro"/>
</dbReference>
<feature type="transmembrane region" description="Helical" evidence="1">
    <location>
        <begin position="20"/>
        <end position="39"/>
    </location>
</feature>
<keyword evidence="1" id="KW-1133">Transmembrane helix</keyword>
<dbReference type="PANTHER" id="PTHR30015:SF6">
    <property type="entry name" value="SLL1429 PROTEIN"/>
    <property type="match status" value="1"/>
</dbReference>
<keyword evidence="1" id="KW-0812">Transmembrane</keyword>
<dbReference type="InterPro" id="IPR011856">
    <property type="entry name" value="tRNA_endonuc-like_dom_sf"/>
</dbReference>
<dbReference type="InterPro" id="IPR036259">
    <property type="entry name" value="MFS_trans_sf"/>
</dbReference>
<accession>A0A7W5Y6I7</accession>
<dbReference type="GO" id="GO:0009307">
    <property type="term" value="P:DNA restriction-modification system"/>
    <property type="evidence" value="ECO:0007669"/>
    <property type="project" value="InterPro"/>
</dbReference>
<dbReference type="GO" id="GO:0015666">
    <property type="term" value="F:restriction endodeoxyribonuclease activity"/>
    <property type="evidence" value="ECO:0007669"/>
    <property type="project" value="TreeGrafter"/>
</dbReference>
<dbReference type="PANTHER" id="PTHR30015">
    <property type="entry name" value="MRR RESTRICTION SYSTEM PROTEIN"/>
    <property type="match status" value="1"/>
</dbReference>
<dbReference type="EMBL" id="JACIBV010000001">
    <property type="protein sequence ID" value="MBB3726213.1"/>
    <property type="molecule type" value="Genomic_DNA"/>
</dbReference>
<dbReference type="Proteomes" id="UP000579945">
    <property type="component" value="Unassembled WGS sequence"/>
</dbReference>
<dbReference type="SUPFAM" id="SSF52980">
    <property type="entry name" value="Restriction endonuclease-like"/>
    <property type="match status" value="1"/>
</dbReference>
<keyword evidence="4" id="KW-1185">Reference proteome</keyword>
<proteinExistence type="predicted"/>
<feature type="transmembrane region" description="Helical" evidence="1">
    <location>
        <begin position="45"/>
        <end position="63"/>
    </location>
</feature>
<gene>
    <name evidence="3" type="ORF">FHR33_002073</name>
</gene>
<evidence type="ECO:0000313" key="4">
    <source>
        <dbReference type="Proteomes" id="UP000579945"/>
    </source>
</evidence>
<dbReference type="InterPro" id="IPR007560">
    <property type="entry name" value="Restrct_endonuc_IV_Mrr"/>
</dbReference>
<dbReference type="AlphaFoldDB" id="A0A7W5Y6I7"/>
<dbReference type="SUPFAM" id="SSF103473">
    <property type="entry name" value="MFS general substrate transporter"/>
    <property type="match status" value="1"/>
</dbReference>
<protein>
    <submittedName>
        <fullName evidence="3">Restriction system protein</fullName>
    </submittedName>
</protein>
<comment type="caution">
    <text evidence="3">The sequence shown here is derived from an EMBL/GenBank/DDBJ whole genome shotgun (WGS) entry which is preliminary data.</text>
</comment>
<keyword evidence="1" id="KW-0472">Membrane</keyword>
<name>A0A7W5Y6I7_9ACTN</name>
<evidence type="ECO:0000259" key="2">
    <source>
        <dbReference type="Pfam" id="PF04471"/>
    </source>
</evidence>
<evidence type="ECO:0000256" key="1">
    <source>
        <dbReference type="SAM" id="Phobius"/>
    </source>
</evidence>
<dbReference type="InterPro" id="IPR011335">
    <property type="entry name" value="Restrct_endonuc-II-like"/>
</dbReference>
<organism evidence="3 4">
    <name type="scientific">Nonomuraea dietziae</name>
    <dbReference type="NCBI Taxonomy" id="65515"/>
    <lineage>
        <taxon>Bacteria</taxon>
        <taxon>Bacillati</taxon>
        <taxon>Actinomycetota</taxon>
        <taxon>Actinomycetes</taxon>
        <taxon>Streptosporangiales</taxon>
        <taxon>Streptosporangiaceae</taxon>
        <taxon>Nonomuraea</taxon>
    </lineage>
</organism>
<dbReference type="Pfam" id="PF04471">
    <property type="entry name" value="Mrr_cat"/>
    <property type="match status" value="1"/>
</dbReference>
<dbReference type="Gene3D" id="3.40.1350.10">
    <property type="match status" value="1"/>
</dbReference>